<evidence type="ECO:0000313" key="2">
    <source>
        <dbReference type="EMBL" id="KPH72123.1"/>
    </source>
</evidence>
<evidence type="ECO:0000313" key="3">
    <source>
        <dbReference type="Proteomes" id="UP000037854"/>
    </source>
</evidence>
<dbReference type="RefSeq" id="WP_047186199.1">
    <property type="nucleotide sequence ID" value="NZ_JAHHXM010000012.1"/>
</dbReference>
<organism evidence="2 3">
    <name type="scientific">Oceanobacillus caeni</name>
    <dbReference type="NCBI Taxonomy" id="405946"/>
    <lineage>
        <taxon>Bacteria</taxon>
        <taxon>Bacillati</taxon>
        <taxon>Bacillota</taxon>
        <taxon>Bacilli</taxon>
        <taxon>Bacillales</taxon>
        <taxon>Bacillaceae</taxon>
        <taxon>Oceanobacillus</taxon>
    </lineage>
</organism>
<keyword evidence="1" id="KW-0812">Transmembrane</keyword>
<proteinExistence type="predicted"/>
<evidence type="ECO:0000256" key="1">
    <source>
        <dbReference type="SAM" id="Phobius"/>
    </source>
</evidence>
<protein>
    <submittedName>
        <fullName evidence="2">Uncharacterized protein</fullName>
    </submittedName>
</protein>
<comment type="caution">
    <text evidence="2">The sequence shown here is derived from an EMBL/GenBank/DDBJ whole genome shotgun (WGS) entry which is preliminary data.</text>
</comment>
<reference evidence="2 3" key="1">
    <citation type="submission" date="2015-07" db="EMBL/GenBank/DDBJ databases">
        <title>High-quality draft genome sequence of Oceanobacillus caeni HM6, a bacillus isolated from a human feces.</title>
        <authorList>
            <person name="Kumar J."/>
            <person name="Verma M.K."/>
            <person name="Pandey R."/>
            <person name="Bhambi M."/>
            <person name="Chauhan N."/>
        </authorList>
    </citation>
    <scope>NUCLEOTIDE SEQUENCE [LARGE SCALE GENOMIC DNA]</scope>
    <source>
        <strain evidence="2 3">HM6</strain>
    </source>
</reference>
<feature type="transmembrane region" description="Helical" evidence="1">
    <location>
        <begin position="30"/>
        <end position="50"/>
    </location>
</feature>
<name>A0ABR5MGU2_9BACI</name>
<dbReference type="EMBL" id="LGTK01000060">
    <property type="protein sequence ID" value="KPH72123.1"/>
    <property type="molecule type" value="Genomic_DNA"/>
</dbReference>
<dbReference type="Proteomes" id="UP000037854">
    <property type="component" value="Unassembled WGS sequence"/>
</dbReference>
<sequence length="62" mass="7545">MFKKNIGIPIIAFLFLTVKQFIFNSDIHWVDNIIFSVLLFLIYPIGKWINKPYDWSKRKKER</sequence>
<keyword evidence="1" id="KW-1133">Transmembrane helix</keyword>
<gene>
    <name evidence="2" type="ORF">AFL42_13975</name>
</gene>
<keyword evidence="3" id="KW-1185">Reference proteome</keyword>
<accession>A0ABR5MGU2</accession>
<keyword evidence="1" id="KW-0472">Membrane</keyword>